<keyword evidence="11" id="KW-1185">Reference proteome</keyword>
<evidence type="ECO:0000259" key="9">
    <source>
        <dbReference type="PROSITE" id="PS51755"/>
    </source>
</evidence>
<evidence type="ECO:0000259" key="8">
    <source>
        <dbReference type="PROSITE" id="PS50110"/>
    </source>
</evidence>
<dbReference type="InterPro" id="IPR001867">
    <property type="entry name" value="OmpR/PhoB-type_DNA-bd"/>
</dbReference>
<evidence type="ECO:0000256" key="4">
    <source>
        <dbReference type="ARBA" id="ARBA00023125"/>
    </source>
</evidence>
<dbReference type="PROSITE" id="PS50110">
    <property type="entry name" value="RESPONSE_REGULATORY"/>
    <property type="match status" value="1"/>
</dbReference>
<dbReference type="InterPro" id="IPR001789">
    <property type="entry name" value="Sig_transdc_resp-reg_receiver"/>
</dbReference>
<evidence type="ECO:0000313" key="10">
    <source>
        <dbReference type="EMBL" id="QKE28433.1"/>
    </source>
</evidence>
<dbReference type="Pfam" id="PF00072">
    <property type="entry name" value="Response_reg"/>
    <property type="match status" value="1"/>
</dbReference>
<dbReference type="SMART" id="SM00862">
    <property type="entry name" value="Trans_reg_C"/>
    <property type="match status" value="1"/>
</dbReference>
<proteinExistence type="predicted"/>
<dbReference type="GO" id="GO:0005829">
    <property type="term" value="C:cytosol"/>
    <property type="evidence" value="ECO:0007669"/>
    <property type="project" value="TreeGrafter"/>
</dbReference>
<evidence type="ECO:0000256" key="5">
    <source>
        <dbReference type="ARBA" id="ARBA00023163"/>
    </source>
</evidence>
<dbReference type="InterPro" id="IPR011006">
    <property type="entry name" value="CheY-like_superfamily"/>
</dbReference>
<keyword evidence="4 7" id="KW-0238">DNA-binding</keyword>
<dbReference type="AlphaFoldDB" id="A0A6M8EAT3"/>
<dbReference type="SMART" id="SM00448">
    <property type="entry name" value="REC"/>
    <property type="match status" value="1"/>
</dbReference>
<feature type="DNA-binding region" description="OmpR/PhoB-type" evidence="7">
    <location>
        <begin position="148"/>
        <end position="245"/>
    </location>
</feature>
<dbReference type="Proteomes" id="UP000503483">
    <property type="component" value="Chromosome"/>
</dbReference>
<feature type="domain" description="Response regulatory" evidence="8">
    <location>
        <begin position="15"/>
        <end position="135"/>
    </location>
</feature>
<evidence type="ECO:0000256" key="7">
    <source>
        <dbReference type="PROSITE-ProRule" id="PRU01091"/>
    </source>
</evidence>
<dbReference type="Gene3D" id="3.40.50.2300">
    <property type="match status" value="1"/>
</dbReference>
<dbReference type="Gene3D" id="1.10.10.10">
    <property type="entry name" value="Winged helix-like DNA-binding domain superfamily/Winged helix DNA-binding domain"/>
    <property type="match status" value="1"/>
</dbReference>
<dbReference type="PANTHER" id="PTHR48111">
    <property type="entry name" value="REGULATOR OF RPOS"/>
    <property type="match status" value="1"/>
</dbReference>
<dbReference type="GO" id="GO:0032993">
    <property type="term" value="C:protein-DNA complex"/>
    <property type="evidence" value="ECO:0007669"/>
    <property type="project" value="TreeGrafter"/>
</dbReference>
<feature type="modified residue" description="4-aspartylphosphate" evidence="6">
    <location>
        <position position="70"/>
    </location>
</feature>
<dbReference type="EMBL" id="CP042652">
    <property type="protein sequence ID" value="QKE28433.1"/>
    <property type="molecule type" value="Genomic_DNA"/>
</dbReference>
<keyword evidence="5" id="KW-0804">Transcription</keyword>
<feature type="domain" description="OmpR/PhoB-type" evidence="9">
    <location>
        <begin position="148"/>
        <end position="245"/>
    </location>
</feature>
<dbReference type="RefSeq" id="WP_172126007.1">
    <property type="nucleotide sequence ID" value="NZ_CP042652.1"/>
</dbReference>
<keyword evidence="1 6" id="KW-0597">Phosphoprotein</keyword>
<protein>
    <submittedName>
        <fullName evidence="10">Two-component system response regulator, OmpR family</fullName>
    </submittedName>
</protein>
<dbReference type="InterPro" id="IPR039420">
    <property type="entry name" value="WalR-like"/>
</dbReference>
<accession>A0A6M8EAT3</accession>
<dbReference type="InterPro" id="IPR036388">
    <property type="entry name" value="WH-like_DNA-bd_sf"/>
</dbReference>
<sequence>MLDYALLEKYSKDISILFVEDDLSIRTEIKELLEEIFSIVYVAVDGKDGLEKYLDFYKKNSVYFDLVLSDIQMPNMDGIELIKAIYKENSNQKVLVLSAHNESAYLMQLINLGIRQFILKPLDYNNFLDVIFKINKDIYFEKNEEKISALIKLSDTLFWNKKTQELIDNNQAVKLTKKELILISLLLKYPEKTNNNEEIISLMWADDFDKNPDITNLKNIISRLRKKVPSLNIENIYSFGYKIHTTLD</sequence>
<dbReference type="CDD" id="cd00383">
    <property type="entry name" value="trans_reg_C"/>
    <property type="match status" value="1"/>
</dbReference>
<dbReference type="GO" id="GO:0006355">
    <property type="term" value="P:regulation of DNA-templated transcription"/>
    <property type="evidence" value="ECO:0007669"/>
    <property type="project" value="InterPro"/>
</dbReference>
<evidence type="ECO:0000256" key="3">
    <source>
        <dbReference type="ARBA" id="ARBA00023015"/>
    </source>
</evidence>
<dbReference type="Pfam" id="PF00486">
    <property type="entry name" value="Trans_reg_C"/>
    <property type="match status" value="1"/>
</dbReference>
<reference evidence="10 11" key="1">
    <citation type="submission" date="2019-08" db="EMBL/GenBank/DDBJ databases">
        <title>Complete genome sequence of Arcobacter acticola.</title>
        <authorList>
            <person name="Miller W."/>
        </authorList>
    </citation>
    <scope>NUCLEOTIDE SEQUENCE [LARGE SCALE GENOMIC DNA]</scope>
    <source>
        <strain evidence="10 11">KCTC 52212</strain>
    </source>
</reference>
<evidence type="ECO:0000256" key="1">
    <source>
        <dbReference type="ARBA" id="ARBA00022553"/>
    </source>
</evidence>
<evidence type="ECO:0000313" key="11">
    <source>
        <dbReference type="Proteomes" id="UP000503483"/>
    </source>
</evidence>
<dbReference type="GO" id="GO:0000976">
    <property type="term" value="F:transcription cis-regulatory region binding"/>
    <property type="evidence" value="ECO:0007669"/>
    <property type="project" value="TreeGrafter"/>
</dbReference>
<organism evidence="10 11">
    <name type="scientific">Arcobacter acticola</name>
    <dbReference type="NCBI Taxonomy" id="1849015"/>
    <lineage>
        <taxon>Bacteria</taxon>
        <taxon>Pseudomonadati</taxon>
        <taxon>Campylobacterota</taxon>
        <taxon>Epsilonproteobacteria</taxon>
        <taxon>Campylobacterales</taxon>
        <taxon>Arcobacteraceae</taxon>
        <taxon>Arcobacter</taxon>
    </lineage>
</organism>
<dbReference type="PROSITE" id="PS51755">
    <property type="entry name" value="OMPR_PHOB"/>
    <property type="match status" value="1"/>
</dbReference>
<gene>
    <name evidence="10" type="ORF">AACT_1254</name>
</gene>
<name>A0A6M8EAT3_9BACT</name>
<dbReference type="GO" id="GO:0000156">
    <property type="term" value="F:phosphorelay response regulator activity"/>
    <property type="evidence" value="ECO:0007669"/>
    <property type="project" value="TreeGrafter"/>
</dbReference>
<dbReference type="KEGG" id="paco:AACT_1254"/>
<evidence type="ECO:0000256" key="2">
    <source>
        <dbReference type="ARBA" id="ARBA00023012"/>
    </source>
</evidence>
<dbReference type="SUPFAM" id="SSF52172">
    <property type="entry name" value="CheY-like"/>
    <property type="match status" value="1"/>
</dbReference>
<keyword evidence="3" id="KW-0805">Transcription regulation</keyword>
<keyword evidence="2" id="KW-0902">Two-component regulatory system</keyword>
<dbReference type="PANTHER" id="PTHR48111:SF1">
    <property type="entry name" value="TWO-COMPONENT RESPONSE REGULATOR ORR33"/>
    <property type="match status" value="1"/>
</dbReference>
<evidence type="ECO:0000256" key="6">
    <source>
        <dbReference type="PROSITE-ProRule" id="PRU00169"/>
    </source>
</evidence>